<name>A0ABM5MDW6_GEOTH</name>
<reference evidence="2 3" key="1">
    <citation type="submission" date="2011-11" db="EMBL/GenBank/DDBJ databases">
        <title>Complete genome sequence of thermophilic Geobacillus thermoleovorans CCB_US3_UF5.</title>
        <authorList>
            <person name="Muhd Sakaff M.K.L."/>
            <person name="Abdul Rahman A.Y."/>
            <person name="Saito J.A."/>
            <person name="Hou S."/>
            <person name="Alam M."/>
        </authorList>
    </citation>
    <scope>NUCLEOTIDE SEQUENCE [LARGE SCALE GENOMIC DNA]</scope>
    <source>
        <strain evidence="2 3">CCB_US3_UF5</strain>
    </source>
</reference>
<evidence type="ECO:0000313" key="3">
    <source>
        <dbReference type="Proteomes" id="UP000005636"/>
    </source>
</evidence>
<keyword evidence="3" id="KW-1185">Reference proteome</keyword>
<dbReference type="InterPro" id="IPR024301">
    <property type="entry name" value="Amidase_6"/>
</dbReference>
<evidence type="ECO:0000259" key="1">
    <source>
        <dbReference type="Pfam" id="PF12671"/>
    </source>
</evidence>
<feature type="domain" description="Putative amidase" evidence="1">
    <location>
        <begin position="188"/>
        <end position="230"/>
    </location>
</feature>
<gene>
    <name evidence="2" type="ORF">GTCCBUS3UF5_4970</name>
</gene>
<organism evidence="2 3">
    <name type="scientific">Geobacillus thermoleovorans CCB_US3_UF5</name>
    <dbReference type="NCBI Taxonomy" id="1111068"/>
    <lineage>
        <taxon>Bacteria</taxon>
        <taxon>Bacillati</taxon>
        <taxon>Bacillota</taxon>
        <taxon>Bacilli</taxon>
        <taxon>Bacillales</taxon>
        <taxon>Anoxybacillaceae</taxon>
        <taxon>Geobacillus</taxon>
        <taxon>Geobacillus thermoleovorans group</taxon>
    </lineage>
</organism>
<dbReference type="EMBL" id="CP003125">
    <property type="protein sequence ID" value="AEV17820.1"/>
    <property type="molecule type" value="Genomic_DNA"/>
</dbReference>
<dbReference type="Proteomes" id="UP000005636">
    <property type="component" value="Chromosome"/>
</dbReference>
<sequence>MDRQYSSLQDSKVSNFDDIVADKYLLDILKETIQYKIDFYSEINKKVLGYKLSISNIETKLENGRIVAHILSNTELTFQKDEFEPYTYLEEIEHIIVIENIKDAWKITKDIYDELGAPNESAINDLNYNKNFYDMFKKNKIPVKEKAKLSKKLQDSISQYSVDETQNRTSLASTQMFYSTAIESTSLDKAVEYARKWALSYNPEYKKYDNDCTNFVSQILYAAGFKTDST</sequence>
<dbReference type="Pfam" id="PF12671">
    <property type="entry name" value="Amidase_6"/>
    <property type="match status" value="1"/>
</dbReference>
<evidence type="ECO:0000313" key="2">
    <source>
        <dbReference type="EMBL" id="AEV17820.1"/>
    </source>
</evidence>
<accession>A0ABM5MDW6</accession>
<proteinExistence type="predicted"/>
<protein>
    <recommendedName>
        <fullName evidence="1">Putative amidase domain-containing protein</fullName>
    </recommendedName>
</protein>